<sequence length="385" mass="40979">MKPLYSLLVLLLGLGGFFAPQKAAAQETTSSQIRVLTVSPIVGESIDKQEKITYGLFPFYSFDDFREARFIQRLTPDSSITLQATMLDGSIKQRPFTINDFRAVRVSIEARQKMLSATPGFGTARIGMPDSLGQMYSVELRTGTSFVGRLVAQRAGEYEFQTTDLGRITVQRANIKTMQPLTSDQAGKGWEPVGNGTRLFFAPTARTLRQGEGYVQDINIFFVGANYGITNNIAIGGLVGLVPGAGLNILAVTPKVGVAVTEKFSVGAGVLFASVFGETGGIGYGLGTYGTADNNVTLGLGYLFADGEVESSPVVVLGGATRISRRVSLLNETYIVDGGFGGLAGLRIAAARLSGSLGILYGTDGEDGIVVPAYLEVTYRFGKVK</sequence>
<feature type="signal peptide" evidence="1">
    <location>
        <begin position="1"/>
        <end position="25"/>
    </location>
</feature>
<evidence type="ECO:0000256" key="1">
    <source>
        <dbReference type="SAM" id="SignalP"/>
    </source>
</evidence>
<dbReference type="EMBL" id="CP060784">
    <property type="protein sequence ID" value="QNP53582.1"/>
    <property type="molecule type" value="Genomic_DNA"/>
</dbReference>
<reference evidence="2 3" key="1">
    <citation type="submission" date="2020-08" db="EMBL/GenBank/DDBJ databases">
        <title>Genome sequence of Hymenobacter qilianensis JCM 19763T.</title>
        <authorList>
            <person name="Hyun D.-W."/>
            <person name="Bae J.-W."/>
        </authorList>
    </citation>
    <scope>NUCLEOTIDE SEQUENCE [LARGE SCALE GENOMIC DNA]</scope>
    <source>
        <strain evidence="2 3">JCM 19763</strain>
    </source>
</reference>
<organism evidence="2 3">
    <name type="scientific">Hymenobacter qilianensis</name>
    <dbReference type="NCBI Taxonomy" id="1385715"/>
    <lineage>
        <taxon>Bacteria</taxon>
        <taxon>Pseudomonadati</taxon>
        <taxon>Bacteroidota</taxon>
        <taxon>Cytophagia</taxon>
        <taxon>Cytophagales</taxon>
        <taxon>Hymenobacteraceae</taxon>
        <taxon>Hymenobacter</taxon>
    </lineage>
</organism>
<proteinExistence type="predicted"/>
<gene>
    <name evidence="2" type="ORF">H9L05_08510</name>
</gene>
<name>A0A7H0GZ66_9BACT</name>
<accession>A0A7H0GZ66</accession>
<dbReference type="RefSeq" id="WP_187733792.1">
    <property type="nucleotide sequence ID" value="NZ_BMFN01000001.1"/>
</dbReference>
<evidence type="ECO:0000313" key="2">
    <source>
        <dbReference type="EMBL" id="QNP53582.1"/>
    </source>
</evidence>
<evidence type="ECO:0000313" key="3">
    <source>
        <dbReference type="Proteomes" id="UP000516093"/>
    </source>
</evidence>
<feature type="chain" id="PRO_5028837621" evidence="1">
    <location>
        <begin position="26"/>
        <end position="385"/>
    </location>
</feature>
<dbReference type="KEGG" id="hqi:H9L05_08510"/>
<protein>
    <submittedName>
        <fullName evidence="2">Uncharacterized protein</fullName>
    </submittedName>
</protein>
<keyword evidence="1" id="KW-0732">Signal</keyword>
<dbReference type="AlphaFoldDB" id="A0A7H0GZ66"/>
<dbReference type="Proteomes" id="UP000516093">
    <property type="component" value="Chromosome"/>
</dbReference>
<keyword evidence="3" id="KW-1185">Reference proteome</keyword>